<dbReference type="GO" id="GO:0003700">
    <property type="term" value="F:DNA-binding transcription factor activity"/>
    <property type="evidence" value="ECO:0007669"/>
    <property type="project" value="InterPro"/>
</dbReference>
<feature type="domain" description="HTH arsR-type" evidence="2">
    <location>
        <begin position="1"/>
        <end position="91"/>
    </location>
</feature>
<dbReference type="InterPro" id="IPR036388">
    <property type="entry name" value="WH-like_DNA-bd_sf"/>
</dbReference>
<keyword evidence="3" id="KW-0238">DNA-binding</keyword>
<sequence length="131" mass="14189">MDDPLSSTFAALADPTRRAILERLAGGDATVGELAEPFAMTLPAISKHLSVLERAGLIAKDRDGQRRHCRITATPLKSATSWLEEYRRHWEANLDHLDAYLTRIQGPASPTSPGAPTTATTATTSHPEDQS</sequence>
<dbReference type="Proteomes" id="UP000573599">
    <property type="component" value="Unassembled WGS sequence"/>
</dbReference>
<dbReference type="AlphaFoldDB" id="A0A852WGP3"/>
<dbReference type="InterPro" id="IPR001845">
    <property type="entry name" value="HTH_ArsR_DNA-bd_dom"/>
</dbReference>
<dbReference type="NCBIfam" id="NF033788">
    <property type="entry name" value="HTH_metalloreg"/>
    <property type="match status" value="1"/>
</dbReference>
<dbReference type="SUPFAM" id="SSF46785">
    <property type="entry name" value="Winged helix' DNA-binding domain"/>
    <property type="match status" value="1"/>
</dbReference>
<dbReference type="PROSITE" id="PS50987">
    <property type="entry name" value="HTH_ARSR_2"/>
    <property type="match status" value="1"/>
</dbReference>
<evidence type="ECO:0000313" key="4">
    <source>
        <dbReference type="Proteomes" id="UP000573599"/>
    </source>
</evidence>
<organism evidence="3 4">
    <name type="scientific">Pedococcus badiiscoriae</name>
    <dbReference type="NCBI Taxonomy" id="642776"/>
    <lineage>
        <taxon>Bacteria</taxon>
        <taxon>Bacillati</taxon>
        <taxon>Actinomycetota</taxon>
        <taxon>Actinomycetes</taxon>
        <taxon>Micrococcales</taxon>
        <taxon>Intrasporangiaceae</taxon>
        <taxon>Pedococcus</taxon>
    </lineage>
</organism>
<dbReference type="PANTHER" id="PTHR38600">
    <property type="entry name" value="TRANSCRIPTIONAL REGULATORY PROTEIN"/>
    <property type="match status" value="1"/>
</dbReference>
<name>A0A852WGP3_9MICO</name>
<dbReference type="PANTHER" id="PTHR38600:SF2">
    <property type="entry name" value="SLL0088 PROTEIN"/>
    <property type="match status" value="1"/>
</dbReference>
<dbReference type="Gene3D" id="1.10.10.10">
    <property type="entry name" value="Winged helix-like DNA-binding domain superfamily/Winged helix DNA-binding domain"/>
    <property type="match status" value="1"/>
</dbReference>
<evidence type="ECO:0000256" key="1">
    <source>
        <dbReference type="SAM" id="MobiDB-lite"/>
    </source>
</evidence>
<evidence type="ECO:0000313" key="3">
    <source>
        <dbReference type="EMBL" id="NYG07990.1"/>
    </source>
</evidence>
<comment type="caution">
    <text evidence="3">The sequence shown here is derived from an EMBL/GenBank/DDBJ whole genome shotgun (WGS) entry which is preliminary data.</text>
</comment>
<dbReference type="PRINTS" id="PR00778">
    <property type="entry name" value="HTHARSR"/>
</dbReference>
<dbReference type="EMBL" id="JACCAB010000001">
    <property type="protein sequence ID" value="NYG07990.1"/>
    <property type="molecule type" value="Genomic_DNA"/>
</dbReference>
<protein>
    <submittedName>
        <fullName evidence="3">DNA-binding transcriptional ArsR family regulator</fullName>
    </submittedName>
</protein>
<dbReference type="InterPro" id="IPR036390">
    <property type="entry name" value="WH_DNA-bd_sf"/>
</dbReference>
<evidence type="ECO:0000259" key="2">
    <source>
        <dbReference type="PROSITE" id="PS50987"/>
    </source>
</evidence>
<proteinExistence type="predicted"/>
<dbReference type="CDD" id="cd00090">
    <property type="entry name" value="HTH_ARSR"/>
    <property type="match status" value="1"/>
</dbReference>
<keyword evidence="4" id="KW-1185">Reference proteome</keyword>
<dbReference type="Pfam" id="PF12840">
    <property type="entry name" value="HTH_20"/>
    <property type="match status" value="1"/>
</dbReference>
<feature type="compositionally biased region" description="Low complexity" evidence="1">
    <location>
        <begin position="106"/>
        <end position="125"/>
    </location>
</feature>
<dbReference type="RefSeq" id="WP_179422258.1">
    <property type="nucleotide sequence ID" value="NZ_JACCAB010000001.1"/>
</dbReference>
<reference evidence="3 4" key="1">
    <citation type="submission" date="2020-07" db="EMBL/GenBank/DDBJ databases">
        <title>Sequencing the genomes of 1000 actinobacteria strains.</title>
        <authorList>
            <person name="Klenk H.-P."/>
        </authorList>
    </citation>
    <scope>NUCLEOTIDE SEQUENCE [LARGE SCALE GENOMIC DNA]</scope>
    <source>
        <strain evidence="3 4">DSM 23987</strain>
    </source>
</reference>
<gene>
    <name evidence="3" type="ORF">BJ986_002477</name>
</gene>
<dbReference type="GO" id="GO:0003677">
    <property type="term" value="F:DNA binding"/>
    <property type="evidence" value="ECO:0007669"/>
    <property type="project" value="UniProtKB-KW"/>
</dbReference>
<dbReference type="SMART" id="SM00418">
    <property type="entry name" value="HTH_ARSR"/>
    <property type="match status" value="1"/>
</dbReference>
<feature type="region of interest" description="Disordered" evidence="1">
    <location>
        <begin position="104"/>
        <end position="131"/>
    </location>
</feature>
<dbReference type="InterPro" id="IPR011991">
    <property type="entry name" value="ArsR-like_HTH"/>
</dbReference>
<accession>A0A852WGP3</accession>